<evidence type="ECO:0000313" key="1">
    <source>
        <dbReference type="EMBL" id="EHL09230.1"/>
    </source>
</evidence>
<sequence length="51" mass="6101">MRWGEIDLEVTSEDWKEYQRLCHPDSPDFILNIPDYCAFITYSLFCGRVVQ</sequence>
<dbReference type="PATRIC" id="fig|537010.4.peg.105"/>
<protein>
    <submittedName>
        <fullName evidence="1">Uncharacterized protein</fullName>
    </submittedName>
</protein>
<dbReference type="AlphaFoldDB" id="G9XGP6"/>
<comment type="caution">
    <text evidence="1">The sequence shown here is derived from an EMBL/GenBank/DDBJ whole genome shotgun (WGS) entry which is preliminary data.</text>
</comment>
<dbReference type="EMBL" id="AFZX01000004">
    <property type="protein sequence ID" value="EHL09230.1"/>
    <property type="molecule type" value="Genomic_DNA"/>
</dbReference>
<organism evidence="1 2">
    <name type="scientific">Desulfitobacterium hafniense DP7</name>
    <dbReference type="NCBI Taxonomy" id="537010"/>
    <lineage>
        <taxon>Bacteria</taxon>
        <taxon>Bacillati</taxon>
        <taxon>Bacillota</taxon>
        <taxon>Clostridia</taxon>
        <taxon>Eubacteriales</taxon>
        <taxon>Desulfitobacteriaceae</taxon>
        <taxon>Desulfitobacterium</taxon>
    </lineage>
</organism>
<accession>G9XGP6</accession>
<proteinExistence type="predicted"/>
<gene>
    <name evidence="1" type="ORF">HMPREF0322_00112</name>
</gene>
<evidence type="ECO:0000313" key="2">
    <source>
        <dbReference type="Proteomes" id="UP000004416"/>
    </source>
</evidence>
<reference evidence="1 2" key="1">
    <citation type="submission" date="2011-08" db="EMBL/GenBank/DDBJ databases">
        <authorList>
            <person name="Weinstock G."/>
            <person name="Sodergren E."/>
            <person name="Clifton S."/>
            <person name="Fulton L."/>
            <person name="Fulton B."/>
            <person name="Courtney L."/>
            <person name="Fronick C."/>
            <person name="Harrison M."/>
            <person name="Strong C."/>
            <person name="Farmer C."/>
            <person name="Delahaunty K."/>
            <person name="Markovic C."/>
            <person name="Hall O."/>
            <person name="Minx P."/>
            <person name="Tomlinson C."/>
            <person name="Mitreva M."/>
            <person name="Hou S."/>
            <person name="Chen J."/>
            <person name="Wollam A."/>
            <person name="Pepin K.H."/>
            <person name="Johnson M."/>
            <person name="Bhonagiri V."/>
            <person name="Zhang X."/>
            <person name="Suruliraj S."/>
            <person name="Warren W."/>
            <person name="Chinwalla A."/>
            <person name="Mardis E.R."/>
            <person name="Wilson R.K."/>
        </authorList>
    </citation>
    <scope>NUCLEOTIDE SEQUENCE [LARGE SCALE GENOMIC DNA]</scope>
    <source>
        <strain evidence="1 2">DP7</strain>
    </source>
</reference>
<dbReference type="Proteomes" id="UP000004416">
    <property type="component" value="Unassembled WGS sequence"/>
</dbReference>
<name>G9XGP6_DESHA</name>
<dbReference type="HOGENOM" id="CLU_3098106_0_0_9"/>